<dbReference type="SUPFAM" id="SSF52402">
    <property type="entry name" value="Adenine nucleotide alpha hydrolases-like"/>
    <property type="match status" value="2"/>
</dbReference>
<evidence type="ECO:0000259" key="5">
    <source>
        <dbReference type="Pfam" id="PF01336"/>
    </source>
</evidence>
<dbReference type="InterPro" id="IPR047089">
    <property type="entry name" value="Asp-tRNA-ligase_1_N"/>
</dbReference>
<dbReference type="CDD" id="cd04317">
    <property type="entry name" value="EcAspRS_like_N"/>
    <property type="match status" value="1"/>
</dbReference>
<dbReference type="Pfam" id="PF00582">
    <property type="entry name" value="Usp"/>
    <property type="match status" value="1"/>
</dbReference>
<evidence type="ECO:0000256" key="2">
    <source>
        <dbReference type="ARBA" id="ARBA00022741"/>
    </source>
</evidence>
<dbReference type="eggNOG" id="COG0173">
    <property type="taxonomic scope" value="Bacteria"/>
</dbReference>
<dbReference type="Pfam" id="PF01336">
    <property type="entry name" value="tRNA_anti-codon"/>
    <property type="match status" value="1"/>
</dbReference>
<dbReference type="PANTHER" id="PTHR46268">
    <property type="entry name" value="STRESS RESPONSE PROTEIN NHAX"/>
    <property type="match status" value="1"/>
</dbReference>
<dbReference type="eggNOG" id="COG0589">
    <property type="taxonomic scope" value="Bacteria"/>
</dbReference>
<dbReference type="SUPFAM" id="SSF50249">
    <property type="entry name" value="Nucleic acid-binding proteins"/>
    <property type="match status" value="1"/>
</dbReference>
<dbReference type="EMBL" id="CP000027">
    <property type="protein sequence ID" value="AAW40061.1"/>
    <property type="molecule type" value="Genomic_DNA"/>
</dbReference>
<dbReference type="InterPro" id="IPR004365">
    <property type="entry name" value="NA-bd_OB_tRNA"/>
</dbReference>
<dbReference type="InterPro" id="IPR006015">
    <property type="entry name" value="Universal_stress_UspA"/>
</dbReference>
<comment type="similarity">
    <text evidence="1">Belongs to the universal stress protein A family.</text>
</comment>
<dbReference type="Gene3D" id="3.40.50.620">
    <property type="entry name" value="HUPs"/>
    <property type="match status" value="2"/>
</dbReference>
<evidence type="ECO:0000259" key="4">
    <source>
        <dbReference type="Pfam" id="PF00582"/>
    </source>
</evidence>
<dbReference type="GO" id="GO:0003676">
    <property type="term" value="F:nucleic acid binding"/>
    <property type="evidence" value="ECO:0007669"/>
    <property type="project" value="InterPro"/>
</dbReference>
<sequence length="296" mass="32970">MLKTHSCALTQENIGTEVTLAGWVHRRRDHGGVIFIDLRDREGIVQVVFNPEQSAACLDIGKELRSEYVLQVKGIKSSGKMFCGELLPLILKCIRDNDIDLLCVASHGYTGIKKMVLGSVSEKLIKSTNLPVLLVKDGYDADKAAFGNILLPLDGSLFSEACLKQVSVLARDFKSKLTLLVVIQPPCIPSDRSPSIQPSWDEYYQALLEELKQQAQAYLERLTGELRENGIETEFRMEVSDNIPETILSTAEDINASLISFTTHNRSGIEKWYYGSVAAGLIENSPRPMLLWRNSI</sequence>
<dbReference type="AlphaFoldDB" id="Q3Z8N3"/>
<feature type="domain" description="OB" evidence="5">
    <location>
        <begin position="18"/>
        <end position="75"/>
    </location>
</feature>
<dbReference type="Proteomes" id="UP000008289">
    <property type="component" value="Chromosome"/>
</dbReference>
<reference evidence="6 7" key="1">
    <citation type="journal article" date="2005" name="Science">
        <title>Genome sequence of the PCE-dechlorinating bacterium Dehalococcoides ethenogenes.</title>
        <authorList>
            <person name="Seshadri R."/>
            <person name="Adrian L."/>
            <person name="Fouts D.E."/>
            <person name="Eisen J.A."/>
            <person name="Phillippy A.M."/>
            <person name="Methe B.A."/>
            <person name="Ward N.L."/>
            <person name="Nelson W.C."/>
            <person name="Deboy R.T."/>
            <person name="Khouri H.M."/>
            <person name="Kolonay J.F."/>
            <person name="Dodson R.J."/>
            <person name="Daugherty S.C."/>
            <person name="Brinkac L.M."/>
            <person name="Sullivan S.A."/>
            <person name="Madupu R."/>
            <person name="Nelson K.E."/>
            <person name="Kang K.H."/>
            <person name="Impraim M."/>
            <person name="Tran K."/>
            <person name="Robinson J.M."/>
            <person name="Forberger H.A."/>
            <person name="Fraser C.M."/>
            <person name="Zinder S.H."/>
            <person name="Heidelberg J.F."/>
        </authorList>
    </citation>
    <scope>NUCLEOTIDE SEQUENCE [LARGE SCALE GENOMIC DNA]</scope>
    <source>
        <strain evidence="7">ATCC BAA-2266 / KCTC 15142 / 195</strain>
    </source>
</reference>
<dbReference type="InterPro" id="IPR014729">
    <property type="entry name" value="Rossmann-like_a/b/a_fold"/>
</dbReference>
<keyword evidence="2" id="KW-0547">Nucleotide-binding</keyword>
<dbReference type="HOGENOM" id="CLU_939150_0_0_0"/>
<name>Q3Z8N3_DEHM1</name>
<dbReference type="InParanoid" id="Q3Z8N3"/>
<dbReference type="GO" id="GO:0005524">
    <property type="term" value="F:ATP binding"/>
    <property type="evidence" value="ECO:0007669"/>
    <property type="project" value="UniProtKB-KW"/>
</dbReference>
<evidence type="ECO:0000256" key="3">
    <source>
        <dbReference type="ARBA" id="ARBA00022840"/>
    </source>
</evidence>
<evidence type="ECO:0000313" key="7">
    <source>
        <dbReference type="Proteomes" id="UP000008289"/>
    </source>
</evidence>
<dbReference type="PRINTS" id="PR01438">
    <property type="entry name" value="UNVRSLSTRESS"/>
</dbReference>
<evidence type="ECO:0000313" key="6">
    <source>
        <dbReference type="EMBL" id="AAW40061.1"/>
    </source>
</evidence>
<dbReference type="InterPro" id="IPR006016">
    <property type="entry name" value="UspA"/>
</dbReference>
<accession>Q3Z8N3</accession>
<dbReference type="InterPro" id="IPR012340">
    <property type="entry name" value="NA-bd_OB-fold"/>
</dbReference>
<keyword evidence="3" id="KW-0067">ATP-binding</keyword>
<organism evidence="6 7">
    <name type="scientific">Dehalococcoides mccartyi (strain ATCC BAA-2266 / KCTC 15142 / 195)</name>
    <name type="common">Dehalococcoides ethenogenes (strain 195)</name>
    <dbReference type="NCBI Taxonomy" id="243164"/>
    <lineage>
        <taxon>Bacteria</taxon>
        <taxon>Bacillati</taxon>
        <taxon>Chloroflexota</taxon>
        <taxon>Dehalococcoidia</taxon>
        <taxon>Dehalococcoidales</taxon>
        <taxon>Dehalococcoidaceae</taxon>
        <taxon>Dehalococcoides</taxon>
    </lineage>
</organism>
<dbReference type="PANTHER" id="PTHR46268:SF27">
    <property type="entry name" value="UNIVERSAL STRESS PROTEIN RV2623"/>
    <property type="match status" value="1"/>
</dbReference>
<gene>
    <name evidence="6" type="ordered locus">DET0674</name>
</gene>
<evidence type="ECO:0000256" key="1">
    <source>
        <dbReference type="ARBA" id="ARBA00008791"/>
    </source>
</evidence>
<dbReference type="STRING" id="243164.DET0674"/>
<feature type="domain" description="UspA" evidence="4">
    <location>
        <begin position="146"/>
        <end position="291"/>
    </location>
</feature>
<keyword evidence="7" id="KW-1185">Reference proteome</keyword>
<proteinExistence type="inferred from homology"/>
<dbReference type="Gene3D" id="2.40.50.140">
    <property type="entry name" value="Nucleic acid-binding proteins"/>
    <property type="match status" value="1"/>
</dbReference>
<dbReference type="CDD" id="cd00293">
    <property type="entry name" value="USP-like"/>
    <property type="match status" value="2"/>
</dbReference>
<protein>
    <submittedName>
        <fullName evidence="6">Universal stress protein family</fullName>
    </submittedName>
</protein>
<dbReference type="KEGG" id="det:DET0674"/>